<sequence>PHVWRVGDRGSRALALRCGSIRTPAAFNGVTGIKATFMRIPELARTDPSMANVGPIAATVQDAAVAYDVLSGSHTDAMNSPLASVRIGVFPDEFVAAAADSAVLDQFRATVRELKKAWAT</sequence>
<dbReference type="AlphaFoldDB" id="A0A3R7Z029"/>
<organism evidence="2 3">
    <name type="scientific">Aphanomyces astaci</name>
    <name type="common">Crayfish plague agent</name>
    <dbReference type="NCBI Taxonomy" id="112090"/>
    <lineage>
        <taxon>Eukaryota</taxon>
        <taxon>Sar</taxon>
        <taxon>Stramenopiles</taxon>
        <taxon>Oomycota</taxon>
        <taxon>Saprolegniomycetes</taxon>
        <taxon>Saprolegniales</taxon>
        <taxon>Verrucalvaceae</taxon>
        <taxon>Aphanomyces</taxon>
    </lineage>
</organism>
<dbReference type="VEuPathDB" id="FungiDB:H257_15340"/>
<dbReference type="Pfam" id="PF01425">
    <property type="entry name" value="Amidase"/>
    <property type="match status" value="1"/>
</dbReference>
<evidence type="ECO:0000313" key="2">
    <source>
        <dbReference type="EMBL" id="RQM16574.1"/>
    </source>
</evidence>
<evidence type="ECO:0000259" key="1">
    <source>
        <dbReference type="Pfam" id="PF01425"/>
    </source>
</evidence>
<keyword evidence="3" id="KW-1185">Reference proteome</keyword>
<accession>A0A3R7Z029</accession>
<dbReference type="VEuPathDB" id="FungiDB:H257_15339"/>
<proteinExistence type="predicted"/>
<dbReference type="InterPro" id="IPR000120">
    <property type="entry name" value="Amidase"/>
</dbReference>
<protein>
    <recommendedName>
        <fullName evidence="1">Amidase domain-containing protein</fullName>
    </recommendedName>
</protein>
<reference evidence="2" key="1">
    <citation type="submission" date="2018-07" db="EMBL/GenBank/DDBJ databases">
        <title>Annotation of Aphanomyces astaci genome assembly.</title>
        <authorList>
            <person name="Studholme D.J."/>
        </authorList>
    </citation>
    <scope>NUCLEOTIDE SEQUENCE [LARGE SCALE GENOMIC DNA]</scope>
    <source>
        <strain evidence="2">Pc</strain>
    </source>
</reference>
<dbReference type="PANTHER" id="PTHR11895:SF67">
    <property type="entry name" value="AMIDASE DOMAIN-CONTAINING PROTEIN"/>
    <property type="match status" value="1"/>
</dbReference>
<dbReference type="PANTHER" id="PTHR11895">
    <property type="entry name" value="TRANSAMIDASE"/>
    <property type="match status" value="1"/>
</dbReference>
<evidence type="ECO:0000313" key="3">
    <source>
        <dbReference type="Proteomes" id="UP000284702"/>
    </source>
</evidence>
<comment type="caution">
    <text evidence="2">The sequence shown here is derived from an EMBL/GenBank/DDBJ whole genome shotgun (WGS) entry which is preliminary data.</text>
</comment>
<dbReference type="InterPro" id="IPR036928">
    <property type="entry name" value="AS_sf"/>
</dbReference>
<dbReference type="SUPFAM" id="SSF75304">
    <property type="entry name" value="Amidase signature (AS) enzymes"/>
    <property type="match status" value="1"/>
</dbReference>
<dbReference type="GO" id="GO:0003824">
    <property type="term" value="F:catalytic activity"/>
    <property type="evidence" value="ECO:0007669"/>
    <property type="project" value="InterPro"/>
</dbReference>
<dbReference type="Gene3D" id="3.90.1300.10">
    <property type="entry name" value="Amidase signature (AS) domain"/>
    <property type="match status" value="1"/>
</dbReference>
<dbReference type="EMBL" id="MZMZ02005341">
    <property type="protein sequence ID" value="RQM16574.1"/>
    <property type="molecule type" value="Genomic_DNA"/>
</dbReference>
<dbReference type="Proteomes" id="UP000284702">
    <property type="component" value="Unassembled WGS sequence"/>
</dbReference>
<feature type="domain" description="Amidase" evidence="1">
    <location>
        <begin position="19"/>
        <end position="117"/>
    </location>
</feature>
<name>A0A3R7Z029_APHAT</name>
<dbReference type="InterPro" id="IPR023631">
    <property type="entry name" value="Amidase_dom"/>
</dbReference>
<feature type="non-terminal residue" evidence="2">
    <location>
        <position position="1"/>
    </location>
</feature>
<gene>
    <name evidence="2" type="ORF">B5M09_001460</name>
</gene>